<evidence type="ECO:0000256" key="4">
    <source>
        <dbReference type="ARBA" id="ARBA00023242"/>
    </source>
</evidence>
<dbReference type="Proteomes" id="UP000218231">
    <property type="component" value="Unassembled WGS sequence"/>
</dbReference>
<organism evidence="7 8">
    <name type="scientific">Diploscapter pachys</name>
    <dbReference type="NCBI Taxonomy" id="2018661"/>
    <lineage>
        <taxon>Eukaryota</taxon>
        <taxon>Metazoa</taxon>
        <taxon>Ecdysozoa</taxon>
        <taxon>Nematoda</taxon>
        <taxon>Chromadorea</taxon>
        <taxon>Rhabditida</taxon>
        <taxon>Rhabditina</taxon>
        <taxon>Rhabditomorpha</taxon>
        <taxon>Rhabditoidea</taxon>
        <taxon>Rhabditidae</taxon>
        <taxon>Diploscapter</taxon>
    </lineage>
</organism>
<accession>A0A2A2JSB5</accession>
<keyword evidence="4" id="KW-0539">Nucleus</keyword>
<dbReference type="GO" id="GO:0042797">
    <property type="term" value="P:tRNA transcription by RNA polymerase III"/>
    <property type="evidence" value="ECO:0007669"/>
    <property type="project" value="TreeGrafter"/>
</dbReference>
<dbReference type="EMBL" id="LIAE01010252">
    <property type="protein sequence ID" value="PAV64565.1"/>
    <property type="molecule type" value="Genomic_DNA"/>
</dbReference>
<name>A0A2A2JSB5_9BILA</name>
<reference evidence="7 8" key="1">
    <citation type="journal article" date="2017" name="Curr. Biol.">
        <title>Genome architecture and evolution of a unichromosomal asexual nematode.</title>
        <authorList>
            <person name="Fradin H."/>
            <person name="Zegar C."/>
            <person name="Gutwein M."/>
            <person name="Lucas J."/>
            <person name="Kovtun M."/>
            <person name="Corcoran D."/>
            <person name="Baugh L.R."/>
            <person name="Kiontke K."/>
            <person name="Gunsalus K."/>
            <person name="Fitch D.H."/>
            <person name="Piano F."/>
        </authorList>
    </citation>
    <scope>NUCLEOTIDE SEQUENCE [LARGE SCALE GENOMIC DNA]</scope>
    <source>
        <strain evidence="7">PF1309</strain>
    </source>
</reference>
<feature type="coiled-coil region" evidence="5">
    <location>
        <begin position="188"/>
        <end position="228"/>
    </location>
</feature>
<keyword evidence="5" id="KW-0175">Coiled coil</keyword>
<dbReference type="AlphaFoldDB" id="A0A2A2JSB5"/>
<dbReference type="GO" id="GO:0005666">
    <property type="term" value="C:RNA polymerase III complex"/>
    <property type="evidence" value="ECO:0007669"/>
    <property type="project" value="InterPro"/>
</dbReference>
<evidence type="ECO:0000313" key="7">
    <source>
        <dbReference type="EMBL" id="PAV64565.1"/>
    </source>
</evidence>
<dbReference type="PANTHER" id="PTHR13408">
    <property type="entry name" value="DNA-DIRECTED RNA POLYMERASE III"/>
    <property type="match status" value="1"/>
</dbReference>
<dbReference type="OrthoDB" id="5836119at2759"/>
<dbReference type="PANTHER" id="PTHR13408:SF0">
    <property type="entry name" value="DNA-DIRECTED RNA POLYMERASE III SUBUNIT RPC4"/>
    <property type="match status" value="1"/>
</dbReference>
<protein>
    <recommendedName>
        <fullName evidence="9">DNA-directed RNA polymerase III subunit RPC4</fullName>
    </recommendedName>
</protein>
<feature type="compositionally biased region" description="Polar residues" evidence="6">
    <location>
        <begin position="351"/>
        <end position="369"/>
    </location>
</feature>
<sequence length="457" mass="50773">MSQRGRPSTSSSGSSKKMALPNLAMAGRREEVKSDKPEKTPSGGRGRGRGRGAGRGQGTPRGARGAGRGGRQEFIQTTGVFSEGIGQDLIKRPREKNDDVSIGPNSRNRQIKKEVDENGEMQMDKGSNQIRSEARSYDVLWESDEEADTAALERLLPKTFISDYKKGETLPVVLPASDEKQFINLMHSKAKQEILDEMEEEKMEIEQKEKEERELRKKQKRMQKLAGSDLTHSYSMQAAEVFKRITQDPDESKDDLFVLQLPSAIASLVSLSDKSTDDELPCGSSAADLANPSMDNEKTDVEKLPFGQSIGKLQVYKNGRVVLKINGYSLDVTKTIPTNQKESIILLETTPDNPSSASVQQSAFGQSVQPGKGRNAIYCMGDVRHHLNVSFDLHTLDQKTQSRQHQQNASASQEQQQQQAIDPAEAERIRAELETLDKQRTNAMKGLADNWAENKRK</sequence>
<comment type="caution">
    <text evidence="7">The sequence shown here is derived from an EMBL/GenBank/DDBJ whole genome shotgun (WGS) entry which is preliminary data.</text>
</comment>
<evidence type="ECO:0000256" key="2">
    <source>
        <dbReference type="ARBA" id="ARBA00022478"/>
    </source>
</evidence>
<evidence type="ECO:0000256" key="6">
    <source>
        <dbReference type="SAM" id="MobiDB-lite"/>
    </source>
</evidence>
<dbReference type="Pfam" id="PF05132">
    <property type="entry name" value="RNA_pol_Rpc4"/>
    <property type="match status" value="1"/>
</dbReference>
<feature type="compositionally biased region" description="Low complexity" evidence="6">
    <location>
        <begin position="1"/>
        <end position="15"/>
    </location>
</feature>
<feature type="region of interest" description="Disordered" evidence="6">
    <location>
        <begin position="398"/>
        <end position="457"/>
    </location>
</feature>
<feature type="compositionally biased region" description="Basic and acidic residues" evidence="6">
    <location>
        <begin position="425"/>
        <end position="440"/>
    </location>
</feature>
<proteinExistence type="predicted"/>
<dbReference type="STRING" id="2018661.A0A2A2JSB5"/>
<feature type="compositionally biased region" description="Gly residues" evidence="6">
    <location>
        <begin position="53"/>
        <end position="69"/>
    </location>
</feature>
<evidence type="ECO:0008006" key="9">
    <source>
        <dbReference type="Google" id="ProtNLM"/>
    </source>
</evidence>
<evidence type="ECO:0000256" key="5">
    <source>
        <dbReference type="SAM" id="Coils"/>
    </source>
</evidence>
<feature type="region of interest" description="Disordered" evidence="6">
    <location>
        <begin position="1"/>
        <end position="133"/>
    </location>
</feature>
<keyword evidence="2" id="KW-0240">DNA-directed RNA polymerase</keyword>
<feature type="compositionally biased region" description="Low complexity" evidence="6">
    <location>
        <begin position="404"/>
        <end position="420"/>
    </location>
</feature>
<feature type="compositionally biased region" description="Basic and acidic residues" evidence="6">
    <location>
        <begin position="89"/>
        <end position="99"/>
    </location>
</feature>
<evidence type="ECO:0000313" key="8">
    <source>
        <dbReference type="Proteomes" id="UP000218231"/>
    </source>
</evidence>
<dbReference type="InterPro" id="IPR007811">
    <property type="entry name" value="RPC4"/>
</dbReference>
<evidence type="ECO:0000256" key="1">
    <source>
        <dbReference type="ARBA" id="ARBA00004123"/>
    </source>
</evidence>
<gene>
    <name evidence="7" type="ORF">WR25_01661</name>
</gene>
<dbReference type="GO" id="GO:0003677">
    <property type="term" value="F:DNA binding"/>
    <property type="evidence" value="ECO:0007669"/>
    <property type="project" value="InterPro"/>
</dbReference>
<keyword evidence="3" id="KW-0804">Transcription</keyword>
<evidence type="ECO:0000256" key="3">
    <source>
        <dbReference type="ARBA" id="ARBA00023163"/>
    </source>
</evidence>
<comment type="subcellular location">
    <subcellularLocation>
        <location evidence="1">Nucleus</location>
    </subcellularLocation>
</comment>
<feature type="region of interest" description="Disordered" evidence="6">
    <location>
        <begin position="351"/>
        <end position="370"/>
    </location>
</feature>
<feature type="compositionally biased region" description="Basic and acidic residues" evidence="6">
    <location>
        <begin position="27"/>
        <end position="39"/>
    </location>
</feature>
<keyword evidence="8" id="KW-1185">Reference proteome</keyword>